<comment type="caution">
    <text evidence="2">The sequence shown here is derived from an EMBL/GenBank/DDBJ whole genome shotgun (WGS) entry which is preliminary data.</text>
</comment>
<reference evidence="2" key="1">
    <citation type="journal article" date="2019" name="Sci. Rep.">
        <title>Draft genome of Tanacetum cinerariifolium, the natural source of mosquito coil.</title>
        <authorList>
            <person name="Yamashiro T."/>
            <person name="Shiraishi A."/>
            <person name="Satake H."/>
            <person name="Nakayama K."/>
        </authorList>
    </citation>
    <scope>NUCLEOTIDE SEQUENCE</scope>
</reference>
<evidence type="ECO:0000256" key="1">
    <source>
        <dbReference type="SAM" id="Coils"/>
    </source>
</evidence>
<feature type="coiled-coil region" evidence="1">
    <location>
        <begin position="54"/>
        <end position="81"/>
    </location>
</feature>
<evidence type="ECO:0008006" key="3">
    <source>
        <dbReference type="Google" id="ProtNLM"/>
    </source>
</evidence>
<keyword evidence="1" id="KW-0175">Coiled coil</keyword>
<organism evidence="2">
    <name type="scientific">Tanacetum cinerariifolium</name>
    <name type="common">Dalmatian daisy</name>
    <name type="synonym">Chrysanthemum cinerariifolium</name>
    <dbReference type="NCBI Taxonomy" id="118510"/>
    <lineage>
        <taxon>Eukaryota</taxon>
        <taxon>Viridiplantae</taxon>
        <taxon>Streptophyta</taxon>
        <taxon>Embryophyta</taxon>
        <taxon>Tracheophyta</taxon>
        <taxon>Spermatophyta</taxon>
        <taxon>Magnoliopsida</taxon>
        <taxon>eudicotyledons</taxon>
        <taxon>Gunneridae</taxon>
        <taxon>Pentapetalae</taxon>
        <taxon>asterids</taxon>
        <taxon>campanulids</taxon>
        <taxon>Asterales</taxon>
        <taxon>Asteraceae</taxon>
        <taxon>Asteroideae</taxon>
        <taxon>Anthemideae</taxon>
        <taxon>Anthemidinae</taxon>
        <taxon>Tanacetum</taxon>
    </lineage>
</organism>
<proteinExistence type="predicted"/>
<sequence length="365" mass="42770">MGGLNVALNKEGSFCGLPQLNSPMIEFKDCVANIKVVSKMKSLKKPIRKLLHDHRNLHERVVKLRHELDEAKLDEERFLKQKVKIKWLEVGDSKSAYFHKSVKSQNQMRYIEVIIHANNVKIMGPNLPDVFVSHYEMFLGKRDLRQCDPLSPYLFTLVMEQLIRGFLWCNGSAGKLRLLGMIFVFLNVRGLSLCSLELFNMDLVTTHIWNIKSNKELWVRRIHTYKLKGRYIWEVPMKLIRGFLWCDGSAGKLRLLGMIFVFLNVRGLGLCSLELFNMALVTTHIWNIKSNKESLWVRRIHTYKLKGRYIWEVPMKVDMSWGWLKLLQLQDLDRPFIWFFSIMGKRHRFGSILVLPLSVDLISLP</sequence>
<gene>
    <name evidence="2" type="ORF">Tci_045460</name>
</gene>
<accession>A0A6L2ML49</accession>
<protein>
    <recommendedName>
        <fullName evidence="3">RNA-directed DNA polymerase, eukaryota, reverse transcriptase zinc-binding domain protein</fullName>
    </recommendedName>
</protein>
<evidence type="ECO:0000313" key="2">
    <source>
        <dbReference type="EMBL" id="GEU73482.1"/>
    </source>
</evidence>
<dbReference type="AlphaFoldDB" id="A0A6L2ML49"/>
<name>A0A6L2ML49_TANCI</name>
<dbReference type="EMBL" id="BKCJ010006697">
    <property type="protein sequence ID" value="GEU73482.1"/>
    <property type="molecule type" value="Genomic_DNA"/>
</dbReference>